<keyword evidence="10" id="KW-0408">Iron</keyword>
<evidence type="ECO:0000256" key="9">
    <source>
        <dbReference type="ARBA" id="ARBA00022723"/>
    </source>
</evidence>
<evidence type="ECO:0000259" key="17">
    <source>
        <dbReference type="PROSITE" id="PS51918"/>
    </source>
</evidence>
<evidence type="ECO:0000256" key="8">
    <source>
        <dbReference type="ARBA" id="ARBA00022694"/>
    </source>
</evidence>
<comment type="similarity">
    <text evidence="14">Belongs to the methylthiotransferase family. MtaB subfamily.</text>
</comment>
<keyword evidence="7" id="KW-0949">S-adenosyl-L-methionine</keyword>
<comment type="cofactor">
    <cofactor evidence="1">
        <name>[4Fe-4S] cluster</name>
        <dbReference type="ChEBI" id="CHEBI:49883"/>
    </cofactor>
</comment>
<keyword evidence="6" id="KW-0808">Transferase</keyword>
<dbReference type="InterPro" id="IPR020612">
    <property type="entry name" value="Methylthiotransferase_CS"/>
</dbReference>
<evidence type="ECO:0000256" key="5">
    <source>
        <dbReference type="ARBA" id="ARBA00022490"/>
    </source>
</evidence>
<name>D3SN83_THEAH</name>
<dbReference type="PANTHER" id="PTHR11918:SF45">
    <property type="entry name" value="THREONYLCARBAMOYLADENOSINE TRNA METHYLTHIOTRANSFERASE"/>
    <property type="match status" value="1"/>
</dbReference>
<dbReference type="PANTHER" id="PTHR11918">
    <property type="entry name" value="RADICAL SAM PROTEINS"/>
    <property type="match status" value="1"/>
</dbReference>
<dbReference type="GO" id="GO:0035598">
    <property type="term" value="F:tRNA (N(6)-L-threonylcarbamoyladenosine(37)-C(2))-methylthiotransferase activity"/>
    <property type="evidence" value="ECO:0007669"/>
    <property type="project" value="UniProtKB-EC"/>
</dbReference>
<dbReference type="EMBL" id="CP001931">
    <property type="protein sequence ID" value="ADC90213.1"/>
    <property type="molecule type" value="Genomic_DNA"/>
</dbReference>
<evidence type="ECO:0000256" key="13">
    <source>
        <dbReference type="ARBA" id="ARBA00051661"/>
    </source>
</evidence>
<dbReference type="NCBIfam" id="TIGR01579">
    <property type="entry name" value="MiaB-like-C"/>
    <property type="match status" value="1"/>
</dbReference>
<evidence type="ECO:0000256" key="10">
    <source>
        <dbReference type="ARBA" id="ARBA00023004"/>
    </source>
</evidence>
<dbReference type="SFLD" id="SFLDG01061">
    <property type="entry name" value="methylthiotransferase"/>
    <property type="match status" value="1"/>
</dbReference>
<dbReference type="PROSITE" id="PS51918">
    <property type="entry name" value="RADICAL_SAM"/>
    <property type="match status" value="1"/>
</dbReference>
<evidence type="ECO:0000313" key="19">
    <source>
        <dbReference type="Proteomes" id="UP000002043"/>
    </source>
</evidence>
<dbReference type="Proteomes" id="UP000002043">
    <property type="component" value="Chromosome"/>
</dbReference>
<dbReference type="HOGENOM" id="CLU_018697_1_0_0"/>
<dbReference type="Gene3D" id="3.80.30.20">
    <property type="entry name" value="tm_1862 like domain"/>
    <property type="match status" value="1"/>
</dbReference>
<dbReference type="RefSeq" id="WP_012992619.1">
    <property type="nucleotide sequence ID" value="NC_013894.1"/>
</dbReference>
<dbReference type="KEGG" id="tal:Thal_1585"/>
<reference evidence="19" key="1">
    <citation type="journal article" date="2010" name="Stand. Genomic Sci.">
        <title>Complete genome sequence of Thermocrinis albus type strain (HI 11/12T).</title>
        <authorList>
            <person name="Wirth R."/>
            <person name="Sikorski J."/>
            <person name="Brambilla E."/>
            <person name="Misra M."/>
            <person name="Lapidus A."/>
            <person name="Copeland A."/>
            <person name="Nolan M."/>
            <person name="Lucas S."/>
            <person name="Chen F."/>
            <person name="Tice H."/>
            <person name="Cheng J.F."/>
            <person name="Han C."/>
            <person name="Detter J.C."/>
            <person name="Tapia R."/>
            <person name="Bruce D."/>
            <person name="Goodwin L."/>
            <person name="Pitluck S."/>
            <person name="Pati A."/>
            <person name="Anderson I."/>
            <person name="Ivanova N."/>
            <person name="Mavromatis K."/>
            <person name="Mikhailova N."/>
            <person name="Chen A."/>
            <person name="Palaniappan K."/>
            <person name="Bilek Y."/>
            <person name="Hader T."/>
            <person name="Land M."/>
            <person name="Hauser L."/>
            <person name="Chang Y.J."/>
            <person name="Jeffries C.D."/>
            <person name="Tindall B.J."/>
            <person name="Rohde M."/>
            <person name="Goker M."/>
            <person name="Bristow J."/>
            <person name="Eisen J.A."/>
            <person name="Markowitz V."/>
            <person name="Hugenholtz P."/>
            <person name="Kyrpides N.C."/>
            <person name="Klenk H.P."/>
        </authorList>
    </citation>
    <scope>NUCLEOTIDE SEQUENCE [LARGE SCALE GENOMIC DNA]</scope>
    <source>
        <strain evidence="19">DSM 14484 / JCM 11386 / HI 11/12</strain>
    </source>
</reference>
<dbReference type="Pfam" id="PF04055">
    <property type="entry name" value="Radical_SAM"/>
    <property type="match status" value="1"/>
</dbReference>
<keyword evidence="19" id="KW-1185">Reference proteome</keyword>
<dbReference type="eggNOG" id="COG0621">
    <property type="taxonomic scope" value="Bacteria"/>
</dbReference>
<dbReference type="STRING" id="638303.Thal_1585"/>
<dbReference type="InterPro" id="IPR038135">
    <property type="entry name" value="Methylthiotransferase_N_sf"/>
</dbReference>
<comment type="catalytic activity">
    <reaction evidence="13">
        <text>N(6)-L-threonylcarbamoyladenosine(37) in tRNA + (sulfur carrier)-SH + AH2 + 2 S-adenosyl-L-methionine = 2-methylsulfanyl-N(6)-L-threonylcarbamoyladenosine(37) in tRNA + (sulfur carrier)-H + 5'-deoxyadenosine + L-methionine + A + S-adenosyl-L-homocysteine + 2 H(+)</text>
        <dbReference type="Rhea" id="RHEA:37075"/>
        <dbReference type="Rhea" id="RHEA-COMP:10163"/>
        <dbReference type="Rhea" id="RHEA-COMP:11092"/>
        <dbReference type="Rhea" id="RHEA-COMP:14737"/>
        <dbReference type="Rhea" id="RHEA-COMP:14739"/>
        <dbReference type="ChEBI" id="CHEBI:13193"/>
        <dbReference type="ChEBI" id="CHEBI:15378"/>
        <dbReference type="ChEBI" id="CHEBI:17319"/>
        <dbReference type="ChEBI" id="CHEBI:17499"/>
        <dbReference type="ChEBI" id="CHEBI:29917"/>
        <dbReference type="ChEBI" id="CHEBI:57844"/>
        <dbReference type="ChEBI" id="CHEBI:57856"/>
        <dbReference type="ChEBI" id="CHEBI:59789"/>
        <dbReference type="ChEBI" id="CHEBI:64428"/>
        <dbReference type="ChEBI" id="CHEBI:74418"/>
        <dbReference type="ChEBI" id="CHEBI:74420"/>
        <dbReference type="EC" id="2.8.4.5"/>
    </reaction>
</comment>
<evidence type="ECO:0000256" key="2">
    <source>
        <dbReference type="ARBA" id="ARBA00002399"/>
    </source>
</evidence>
<dbReference type="PROSITE" id="PS01278">
    <property type="entry name" value="MTTASE_RADICAL"/>
    <property type="match status" value="1"/>
</dbReference>
<evidence type="ECO:0000256" key="14">
    <source>
        <dbReference type="ARBA" id="ARBA00061574"/>
    </source>
</evidence>
<evidence type="ECO:0000256" key="12">
    <source>
        <dbReference type="ARBA" id="ARBA00031213"/>
    </source>
</evidence>
<keyword evidence="5" id="KW-0963">Cytoplasm</keyword>
<dbReference type="PROSITE" id="PS51449">
    <property type="entry name" value="MTTASE_N"/>
    <property type="match status" value="1"/>
</dbReference>
<evidence type="ECO:0000256" key="11">
    <source>
        <dbReference type="ARBA" id="ARBA00023014"/>
    </source>
</evidence>
<keyword evidence="8" id="KW-0819">tRNA processing</keyword>
<dbReference type="InterPro" id="IPR005839">
    <property type="entry name" value="Methylthiotransferase"/>
</dbReference>
<keyword evidence="9" id="KW-0479">Metal-binding</keyword>
<dbReference type="SFLD" id="SFLDS00029">
    <property type="entry name" value="Radical_SAM"/>
    <property type="match status" value="1"/>
</dbReference>
<gene>
    <name evidence="18" type="ordered locus">Thal_1585</name>
</gene>
<dbReference type="NCBIfam" id="TIGR00089">
    <property type="entry name" value="MiaB/RimO family radical SAM methylthiotransferase"/>
    <property type="match status" value="1"/>
</dbReference>
<organism evidence="18 19">
    <name type="scientific">Thermocrinis albus (strain DSM 14484 / JCM 11386 / HI 11/12)</name>
    <dbReference type="NCBI Taxonomy" id="638303"/>
    <lineage>
        <taxon>Bacteria</taxon>
        <taxon>Pseudomonadati</taxon>
        <taxon>Aquificota</taxon>
        <taxon>Aquificia</taxon>
        <taxon>Aquificales</taxon>
        <taxon>Aquificaceae</taxon>
        <taxon>Thermocrinis</taxon>
    </lineage>
</organism>
<evidence type="ECO:0000259" key="16">
    <source>
        <dbReference type="PROSITE" id="PS51449"/>
    </source>
</evidence>
<evidence type="ECO:0000313" key="18">
    <source>
        <dbReference type="EMBL" id="ADC90213.1"/>
    </source>
</evidence>
<evidence type="ECO:0000256" key="15">
    <source>
        <dbReference type="ARBA" id="ARBA00069898"/>
    </source>
</evidence>
<dbReference type="FunFam" id="3.40.50.12160:FF:000004">
    <property type="entry name" value="Threonylcarbamoyladenosine tRNA methylthiotransferase MtaB"/>
    <property type="match status" value="1"/>
</dbReference>
<evidence type="ECO:0000256" key="3">
    <source>
        <dbReference type="ARBA" id="ARBA00013273"/>
    </source>
</evidence>
<protein>
    <recommendedName>
        <fullName evidence="15">Threonylcarbamoyladenosine tRNA methylthiotransferase MtaB</fullName>
        <ecNumber evidence="3">2.8.4.5</ecNumber>
    </recommendedName>
    <alternativeName>
        <fullName evidence="12">tRNA-t(6)A37 methylthiotransferase</fullName>
    </alternativeName>
</protein>
<sequence>MKVRVVNLGCRSNFFDGQFILQKFIEKGYILGDDADIYVVNTCGVTKEAERSSRQAIRRIKRNNPNAVVVVTGCYAQIKPHELSTMEEVDLVVGNTHKTRLVDLVEEYLQGKGQRVAVENIFRQSTLESFHLVTFYERSRPFVKIQEGCNKFCSFCVIPYARGKVRSVPPQKVLEEIHLLAQKGFEEVVITGTQLSQYGWDMGTTLGKLLKEMVKIEGIKLIRLSSLHPAELEEELLTIITEEEKIAPHFHLPLQSGSLRILQLMERGYTPDEYRRLVEKLVEKRPLSAIGTDVIVGFPTETEEDFEETYRFLESLPIAYMHIFPYSDRPFTKASRMEGKVPSSVKDRRVEILKELDTRKRESFRKRCEGKKLRATVLGEGKLLTENYLEIERSVELPAGRVVEVVV</sequence>
<dbReference type="GO" id="GO:0046872">
    <property type="term" value="F:metal ion binding"/>
    <property type="evidence" value="ECO:0007669"/>
    <property type="project" value="UniProtKB-KW"/>
</dbReference>
<proteinExistence type="inferred from homology"/>
<dbReference type="AlphaFoldDB" id="D3SN83"/>
<evidence type="ECO:0000256" key="4">
    <source>
        <dbReference type="ARBA" id="ARBA00022485"/>
    </source>
</evidence>
<dbReference type="Gene3D" id="3.40.50.12160">
    <property type="entry name" value="Methylthiotransferase, N-terminal domain"/>
    <property type="match status" value="1"/>
</dbReference>
<keyword evidence="11" id="KW-0411">Iron-sulfur</keyword>
<evidence type="ECO:0000256" key="6">
    <source>
        <dbReference type="ARBA" id="ARBA00022679"/>
    </source>
</evidence>
<dbReference type="InterPro" id="IPR058240">
    <property type="entry name" value="rSAM_sf"/>
</dbReference>
<dbReference type="InterPro" id="IPR023404">
    <property type="entry name" value="rSAM_horseshoe"/>
</dbReference>
<feature type="domain" description="MTTase N-terminal" evidence="16">
    <location>
        <begin position="1"/>
        <end position="110"/>
    </location>
</feature>
<dbReference type="EC" id="2.8.4.5" evidence="3"/>
<accession>D3SN83</accession>
<dbReference type="CDD" id="cd01335">
    <property type="entry name" value="Radical_SAM"/>
    <property type="match status" value="1"/>
</dbReference>
<dbReference type="OrthoDB" id="9805215at2"/>
<evidence type="ECO:0000256" key="7">
    <source>
        <dbReference type="ARBA" id="ARBA00022691"/>
    </source>
</evidence>
<dbReference type="SUPFAM" id="SSF102114">
    <property type="entry name" value="Radical SAM enzymes"/>
    <property type="match status" value="1"/>
</dbReference>
<dbReference type="Pfam" id="PF00919">
    <property type="entry name" value="UPF0004"/>
    <property type="match status" value="1"/>
</dbReference>
<dbReference type="FunFam" id="3.80.30.20:FF:000001">
    <property type="entry name" value="tRNA-2-methylthio-N(6)-dimethylallyladenosine synthase 2"/>
    <property type="match status" value="1"/>
</dbReference>
<dbReference type="SMART" id="SM00729">
    <property type="entry name" value="Elp3"/>
    <property type="match status" value="1"/>
</dbReference>
<dbReference type="SFLD" id="SFLDG01082">
    <property type="entry name" value="B12-binding_domain_containing"/>
    <property type="match status" value="1"/>
</dbReference>
<comment type="function">
    <text evidence="2">Catalyzes the methylthiolation of N6-threonylcarbamoyladenosine (t(6)A), leading to the formation of 2-methylthio-N6-threonylcarbamoyladenosine (ms(2)t(6)A) at position 37 in tRNAs that read codons beginning with adenine.</text>
</comment>
<dbReference type="GO" id="GO:0051539">
    <property type="term" value="F:4 iron, 4 sulfur cluster binding"/>
    <property type="evidence" value="ECO:0007669"/>
    <property type="project" value="UniProtKB-KW"/>
</dbReference>
<evidence type="ECO:0000256" key="1">
    <source>
        <dbReference type="ARBA" id="ARBA00001966"/>
    </source>
</evidence>
<feature type="domain" description="Radical SAM core" evidence="17">
    <location>
        <begin position="135"/>
        <end position="365"/>
    </location>
</feature>
<dbReference type="InterPro" id="IPR007197">
    <property type="entry name" value="rSAM"/>
</dbReference>
<dbReference type="InterPro" id="IPR006467">
    <property type="entry name" value="MiaB-like_bact"/>
</dbReference>
<dbReference type="InterPro" id="IPR013848">
    <property type="entry name" value="Methylthiotransferase_N"/>
</dbReference>
<dbReference type="InterPro" id="IPR006638">
    <property type="entry name" value="Elp3/MiaA/NifB-like_rSAM"/>
</dbReference>
<keyword evidence="4" id="KW-0004">4Fe-4S</keyword>